<name>A0A382DMG4_9ZZZZ</name>
<dbReference type="Pfam" id="PF14100">
    <property type="entry name" value="DUF6807"/>
    <property type="match status" value="1"/>
</dbReference>
<dbReference type="InterPro" id="IPR029475">
    <property type="entry name" value="DUF6807"/>
</dbReference>
<dbReference type="EMBL" id="UINC01039971">
    <property type="protein sequence ID" value="SVB39212.1"/>
    <property type="molecule type" value="Genomic_DNA"/>
</dbReference>
<evidence type="ECO:0000313" key="1">
    <source>
        <dbReference type="EMBL" id="SVB39212.1"/>
    </source>
</evidence>
<feature type="non-terminal residue" evidence="1">
    <location>
        <position position="171"/>
    </location>
</feature>
<gene>
    <name evidence="1" type="ORF">METZ01_LOCUS192066</name>
</gene>
<organism evidence="1">
    <name type="scientific">marine metagenome</name>
    <dbReference type="NCBI Taxonomy" id="408172"/>
    <lineage>
        <taxon>unclassified sequences</taxon>
        <taxon>metagenomes</taxon>
        <taxon>ecological metagenomes</taxon>
    </lineage>
</organism>
<accession>A0A382DMG4</accession>
<protein>
    <submittedName>
        <fullName evidence="1">Uncharacterized protein</fullName>
    </submittedName>
</protein>
<proteinExistence type="predicted"/>
<reference evidence="1" key="1">
    <citation type="submission" date="2018-05" db="EMBL/GenBank/DDBJ databases">
        <authorList>
            <person name="Lanie J.A."/>
            <person name="Ng W.-L."/>
            <person name="Kazmierczak K.M."/>
            <person name="Andrzejewski T.M."/>
            <person name="Davidsen T.M."/>
            <person name="Wayne K.J."/>
            <person name="Tettelin H."/>
            <person name="Glass J.I."/>
            <person name="Rusch D."/>
            <person name="Podicherti R."/>
            <person name="Tsui H.-C.T."/>
            <person name="Winkler M.E."/>
        </authorList>
    </citation>
    <scope>NUCLEOTIDE SEQUENCE</scope>
</reference>
<sequence>MIPHLLYPLLVNGQNTATGFSVEDRTNEYLEVMLDGRIVCRYMYAYDNSTPDRLHETYKPYLHVFDADGERPITKGFGGHFTHHRGIFIGWNKIQFKGKSYDRWHMTGGEIVHQKFLDTRANSDGAEIVSLTHWHDENQVPMIEEIRTMSISHVSQPFRLRIDFSAQLKAL</sequence>
<dbReference type="AlphaFoldDB" id="A0A382DMG4"/>